<dbReference type="InterPro" id="IPR025672">
    <property type="entry name" value="Sigma_reg_C_dom"/>
</dbReference>
<keyword evidence="3" id="KW-1185">Reference proteome</keyword>
<gene>
    <name evidence="2" type="ORF">J5Y03_11620</name>
</gene>
<proteinExistence type="predicted"/>
<reference evidence="2" key="1">
    <citation type="submission" date="2021-04" db="EMBL/GenBank/DDBJ databases">
        <title>Genome seq and assembly of Bacillus sp.</title>
        <authorList>
            <person name="Chhetri G."/>
        </authorList>
    </citation>
    <scope>NUCLEOTIDE SEQUENCE</scope>
    <source>
        <strain evidence="2">RG28</strain>
    </source>
</reference>
<comment type="caution">
    <text evidence="2">The sequence shown here is derived from an EMBL/GenBank/DDBJ whole genome shotgun (WGS) entry which is preliminary data.</text>
</comment>
<sequence length="49" mass="5786">MTYIHKNDVRIYEVVVTGPTKELLKLQNEKWVGKTSFGEVGFWNWNNSK</sequence>
<evidence type="ECO:0000313" key="3">
    <source>
        <dbReference type="Proteomes" id="UP000682134"/>
    </source>
</evidence>
<evidence type="ECO:0000259" key="1">
    <source>
        <dbReference type="Pfam" id="PF13791"/>
    </source>
</evidence>
<dbReference type="AlphaFoldDB" id="A0A940NP97"/>
<dbReference type="EMBL" id="JAGIYQ010000007">
    <property type="protein sequence ID" value="MBP0725819.1"/>
    <property type="molecule type" value="Genomic_DNA"/>
</dbReference>
<organism evidence="2 3">
    <name type="scientific">Gottfriedia endophytica</name>
    <dbReference type="NCBI Taxonomy" id="2820819"/>
    <lineage>
        <taxon>Bacteria</taxon>
        <taxon>Bacillati</taxon>
        <taxon>Bacillota</taxon>
        <taxon>Bacilli</taxon>
        <taxon>Bacillales</taxon>
        <taxon>Bacillaceae</taxon>
        <taxon>Gottfriedia</taxon>
    </lineage>
</organism>
<dbReference type="Proteomes" id="UP000682134">
    <property type="component" value="Unassembled WGS sequence"/>
</dbReference>
<dbReference type="Pfam" id="PF13791">
    <property type="entry name" value="Sigma_reg_C"/>
    <property type="match status" value="1"/>
</dbReference>
<dbReference type="RefSeq" id="WP_209406119.1">
    <property type="nucleotide sequence ID" value="NZ_JAGIYQ010000007.1"/>
</dbReference>
<accession>A0A940NP97</accession>
<protein>
    <submittedName>
        <fullName evidence="2">Anti sigma factor C-terminal domain-containing protein</fullName>
    </submittedName>
</protein>
<name>A0A940NP97_9BACI</name>
<feature type="domain" description="Sigma factor regulator C-terminal" evidence="1">
    <location>
        <begin position="2"/>
        <end position="39"/>
    </location>
</feature>
<evidence type="ECO:0000313" key="2">
    <source>
        <dbReference type="EMBL" id="MBP0725819.1"/>
    </source>
</evidence>